<evidence type="ECO:0000256" key="1">
    <source>
        <dbReference type="SAM" id="Phobius"/>
    </source>
</evidence>
<evidence type="ECO:0000313" key="3">
    <source>
        <dbReference type="Proteomes" id="UP000249218"/>
    </source>
</evidence>
<keyword evidence="1" id="KW-0472">Membrane</keyword>
<feature type="transmembrane region" description="Helical" evidence="1">
    <location>
        <begin position="132"/>
        <end position="150"/>
    </location>
</feature>
<keyword evidence="1" id="KW-0812">Transmembrane</keyword>
<accession>A0A2W1BJU2</accession>
<gene>
    <name evidence="2" type="primary">HaOG200849</name>
    <name evidence="2" type="ORF">B5X24_HaOG200849</name>
</gene>
<reference evidence="2 3" key="1">
    <citation type="journal article" date="2017" name="BMC Biol.">
        <title>Genomic innovations, transcriptional plasticity and gene loss underlying the evolution and divergence of two highly polyphagous and invasive Helicoverpa pest species.</title>
        <authorList>
            <person name="Pearce S.L."/>
            <person name="Clarke D.F."/>
            <person name="East P.D."/>
            <person name="Elfekih S."/>
            <person name="Gordon K.H."/>
            <person name="Jermiin L.S."/>
            <person name="McGaughran A."/>
            <person name="Oakeshott J.G."/>
            <person name="Papanikolaou A."/>
            <person name="Perera O.P."/>
            <person name="Rane R.V."/>
            <person name="Richards S."/>
            <person name="Tay W.T."/>
            <person name="Walsh T.K."/>
            <person name="Anderson A."/>
            <person name="Anderson C.J."/>
            <person name="Asgari S."/>
            <person name="Board P.G."/>
            <person name="Bretschneider A."/>
            <person name="Campbell P.M."/>
            <person name="Chertemps T."/>
            <person name="Christeller J.T."/>
            <person name="Coppin C.W."/>
            <person name="Downes S.J."/>
            <person name="Duan G."/>
            <person name="Farnsworth C.A."/>
            <person name="Good R.T."/>
            <person name="Han L.B."/>
            <person name="Han Y.C."/>
            <person name="Hatje K."/>
            <person name="Horne I."/>
            <person name="Huang Y.P."/>
            <person name="Hughes D.S."/>
            <person name="Jacquin-Joly E."/>
            <person name="James W."/>
            <person name="Jhangiani S."/>
            <person name="Kollmar M."/>
            <person name="Kuwar S.S."/>
            <person name="Li S."/>
            <person name="Liu N.Y."/>
            <person name="Maibeche M.T."/>
            <person name="Miller J.R."/>
            <person name="Montagne N."/>
            <person name="Perry T."/>
            <person name="Qu J."/>
            <person name="Song S.V."/>
            <person name="Sutton G.G."/>
            <person name="Vogel H."/>
            <person name="Walenz B.P."/>
            <person name="Xu W."/>
            <person name="Zhang H.J."/>
            <person name="Zou Z."/>
            <person name="Batterham P."/>
            <person name="Edwards O.R."/>
            <person name="Feyereisen R."/>
            <person name="Gibbs R.A."/>
            <person name="Heckel D.G."/>
            <person name="McGrath A."/>
            <person name="Robin C."/>
            <person name="Scherer S.E."/>
            <person name="Worley K.C."/>
            <person name="Wu Y.D."/>
        </authorList>
    </citation>
    <scope>NUCLEOTIDE SEQUENCE [LARGE SCALE GENOMIC DNA]</scope>
    <source>
        <strain evidence="2">Harm_GR_Male_#8</strain>
        <tissue evidence="2">Whole organism</tissue>
    </source>
</reference>
<dbReference type="Proteomes" id="UP000249218">
    <property type="component" value="Unassembled WGS sequence"/>
</dbReference>
<feature type="transmembrane region" description="Helical" evidence="1">
    <location>
        <begin position="45"/>
        <end position="69"/>
    </location>
</feature>
<dbReference type="EMBL" id="KZ150099">
    <property type="protein sequence ID" value="PZC73537.1"/>
    <property type="molecule type" value="Genomic_DNA"/>
</dbReference>
<proteinExistence type="predicted"/>
<evidence type="ECO:0000313" key="2">
    <source>
        <dbReference type="EMBL" id="PZC73537.1"/>
    </source>
</evidence>
<protein>
    <submittedName>
        <fullName evidence="2">Uncharacterized protein</fullName>
    </submittedName>
</protein>
<organism evidence="2 3">
    <name type="scientific">Helicoverpa armigera</name>
    <name type="common">Cotton bollworm</name>
    <name type="synonym">Heliothis armigera</name>
    <dbReference type="NCBI Taxonomy" id="29058"/>
    <lineage>
        <taxon>Eukaryota</taxon>
        <taxon>Metazoa</taxon>
        <taxon>Ecdysozoa</taxon>
        <taxon>Arthropoda</taxon>
        <taxon>Hexapoda</taxon>
        <taxon>Insecta</taxon>
        <taxon>Pterygota</taxon>
        <taxon>Neoptera</taxon>
        <taxon>Endopterygota</taxon>
        <taxon>Lepidoptera</taxon>
        <taxon>Glossata</taxon>
        <taxon>Ditrysia</taxon>
        <taxon>Noctuoidea</taxon>
        <taxon>Noctuidae</taxon>
        <taxon>Heliothinae</taxon>
        <taxon>Helicoverpa</taxon>
    </lineage>
</organism>
<dbReference type="AlphaFoldDB" id="A0A2W1BJU2"/>
<sequence>MRKMELFARLCVIYSVFFRLYTFHVFCQNAPPVSANSFETFDIAVLVFLNIANDMRRIMTLFCFVLLYCRTRVMKIALDAIDFNDSIRDRFAVNRLIQMYEALVDTLKYIGYPFKVAVCIYPESVNRQKKTVILEIFLFSGYILFDLFVIKNNLRIDCKIITY</sequence>
<keyword evidence="1" id="KW-1133">Transmembrane helix</keyword>
<name>A0A2W1BJU2_HELAM</name>
<keyword evidence="3" id="KW-1185">Reference proteome</keyword>